<dbReference type="InterPro" id="IPR002618">
    <property type="entry name" value="UDPGP_fam"/>
</dbReference>
<sequence length="480" mass="53210">MPTTTLTERYAAAKQSLEAVDQAHVLQYFDELTDDQQDRLLAQIESVDWPEVHRLIESHVRHKPEFKLPDNVEPAPWYPNTPPADLEARYRDARAVGEQLIRDGKVAAFVVAGGQGTRLGWDGPKGTFPATPIRKLPLFACFAEYIRKTQSKFGSTVPFYVMTSPINDADTRAFFKDNNYFGLDPANVMIFPQGMMPAIDRETGKVLLADRDELALSPNGHGGSLKALYSSGAIADMQKRGIEHISYIQVDNPIVKVIDPLFLGLHAQDEAQMSSKMLPKAYAKEKLGNFCLVDGKMTVIEYSDLPDALAEARQPDGELRFRAGSIALHAMRVDFVESLNKGGDTVGFNLPFHRAEKKVAYLDSATGQAVTPDQPNAVKLETFVFDALPMCDTSILYETDRIEEFAPIKNAEGVDSPASSYEIQIERAARWLEAQGVTVPRRDDKPDATLEISQLTAIEASDLKDVKLPEKISPKSELLL</sequence>
<dbReference type="SUPFAM" id="SSF53448">
    <property type="entry name" value="Nucleotide-diphospho-sugar transferases"/>
    <property type="match status" value="1"/>
</dbReference>
<evidence type="ECO:0000313" key="5">
    <source>
        <dbReference type="Proteomes" id="UP001575105"/>
    </source>
</evidence>
<evidence type="ECO:0000256" key="2">
    <source>
        <dbReference type="ARBA" id="ARBA00022679"/>
    </source>
</evidence>
<dbReference type="EC" id="2.7.7.9" evidence="4"/>
<dbReference type="PANTHER" id="PTHR11952">
    <property type="entry name" value="UDP- GLUCOSE PYROPHOSPHORYLASE"/>
    <property type="match status" value="1"/>
</dbReference>
<dbReference type="Gene3D" id="3.90.550.10">
    <property type="entry name" value="Spore Coat Polysaccharide Biosynthesis Protein SpsA, Chain A"/>
    <property type="match status" value="1"/>
</dbReference>
<name>A0ABV4U9X7_9BACT</name>
<dbReference type="GO" id="GO:0003983">
    <property type="term" value="F:UTP:glucose-1-phosphate uridylyltransferase activity"/>
    <property type="evidence" value="ECO:0007669"/>
    <property type="project" value="UniProtKB-EC"/>
</dbReference>
<dbReference type="EMBL" id="JBGUBD010000010">
    <property type="protein sequence ID" value="MFA9479624.1"/>
    <property type="molecule type" value="Genomic_DNA"/>
</dbReference>
<evidence type="ECO:0000256" key="1">
    <source>
        <dbReference type="ARBA" id="ARBA00010401"/>
    </source>
</evidence>
<gene>
    <name evidence="4" type="ORF">ACERK3_15150</name>
</gene>
<protein>
    <submittedName>
        <fullName evidence="4">UTP--glucose-1-phosphate uridylyltransferase</fullName>
        <ecNumber evidence="4">2.7.7.9</ecNumber>
    </submittedName>
</protein>
<dbReference type="CDD" id="cd04193">
    <property type="entry name" value="UDPGlcNAc_PPase"/>
    <property type="match status" value="1"/>
</dbReference>
<evidence type="ECO:0000313" key="4">
    <source>
        <dbReference type="EMBL" id="MFA9479624.1"/>
    </source>
</evidence>
<organism evidence="4 5">
    <name type="scientific">Natronomicrosphaera hydrolytica</name>
    <dbReference type="NCBI Taxonomy" id="3242702"/>
    <lineage>
        <taxon>Bacteria</taxon>
        <taxon>Pseudomonadati</taxon>
        <taxon>Planctomycetota</taxon>
        <taxon>Phycisphaerae</taxon>
        <taxon>Phycisphaerales</taxon>
        <taxon>Phycisphaeraceae</taxon>
        <taxon>Natronomicrosphaera</taxon>
    </lineage>
</organism>
<dbReference type="Pfam" id="PF01704">
    <property type="entry name" value="UDPGP"/>
    <property type="match status" value="1"/>
</dbReference>
<dbReference type="InterPro" id="IPR039741">
    <property type="entry name" value="UDP-sugar_pyrophosphorylase"/>
</dbReference>
<comment type="caution">
    <text evidence="4">The sequence shown here is derived from an EMBL/GenBank/DDBJ whole genome shotgun (WGS) entry which is preliminary data.</text>
</comment>
<proteinExistence type="inferred from homology"/>
<accession>A0ABV4U9X7</accession>
<dbReference type="Proteomes" id="UP001575105">
    <property type="component" value="Unassembled WGS sequence"/>
</dbReference>
<evidence type="ECO:0000256" key="3">
    <source>
        <dbReference type="ARBA" id="ARBA00022695"/>
    </source>
</evidence>
<dbReference type="PANTHER" id="PTHR11952:SF2">
    <property type="entry name" value="LD24639P"/>
    <property type="match status" value="1"/>
</dbReference>
<comment type="similarity">
    <text evidence="1">Belongs to the UDPGP type 1 family.</text>
</comment>
<keyword evidence="5" id="KW-1185">Reference proteome</keyword>
<dbReference type="RefSeq" id="WP_425346549.1">
    <property type="nucleotide sequence ID" value="NZ_JBGUBD010000010.1"/>
</dbReference>
<keyword evidence="2 4" id="KW-0808">Transferase</keyword>
<dbReference type="InterPro" id="IPR029044">
    <property type="entry name" value="Nucleotide-diphossugar_trans"/>
</dbReference>
<keyword evidence="3 4" id="KW-0548">Nucleotidyltransferase</keyword>
<reference evidence="4 5" key="1">
    <citation type="submission" date="2024-08" db="EMBL/GenBank/DDBJ databases">
        <title>Whole-genome sequencing of halo(alkali)philic microorganisms from hypersaline lakes.</title>
        <authorList>
            <person name="Sorokin D.Y."/>
            <person name="Merkel A.Y."/>
            <person name="Messina E."/>
            <person name="Yakimov M."/>
        </authorList>
    </citation>
    <scope>NUCLEOTIDE SEQUENCE [LARGE SCALE GENOMIC DNA]</scope>
    <source>
        <strain evidence="4 5">AB-hyl4</strain>
    </source>
</reference>